<dbReference type="Proteomes" id="UP001457282">
    <property type="component" value="Unassembled WGS sequence"/>
</dbReference>
<sequence length="127" mass="14318">MTKRDPESIHELALLTKQYHEGGLPSPPRLRPRPFCDIPNYQKLFEASMEEYKLKHEIGKKILDEFCQSYRAHSPTPTPTPDTSNLLPEAPVPVDSNTHECKVGCIETGLKVLTVGKDSNPRPKARL</sequence>
<evidence type="ECO:0000256" key="1">
    <source>
        <dbReference type="SAM" id="MobiDB-lite"/>
    </source>
</evidence>
<reference evidence="2 3" key="1">
    <citation type="journal article" date="2023" name="G3 (Bethesda)">
        <title>A chromosome-length genome assembly and annotation of blackberry (Rubus argutus, cv. 'Hillquist').</title>
        <authorList>
            <person name="Bruna T."/>
            <person name="Aryal R."/>
            <person name="Dudchenko O."/>
            <person name="Sargent D.J."/>
            <person name="Mead D."/>
            <person name="Buti M."/>
            <person name="Cavallini A."/>
            <person name="Hytonen T."/>
            <person name="Andres J."/>
            <person name="Pham M."/>
            <person name="Weisz D."/>
            <person name="Mascagni F."/>
            <person name="Usai G."/>
            <person name="Natali L."/>
            <person name="Bassil N."/>
            <person name="Fernandez G.E."/>
            <person name="Lomsadze A."/>
            <person name="Armour M."/>
            <person name="Olukolu B."/>
            <person name="Poorten T."/>
            <person name="Britton C."/>
            <person name="Davik J."/>
            <person name="Ashrafi H."/>
            <person name="Aiden E.L."/>
            <person name="Borodovsky M."/>
            <person name="Worthington M."/>
        </authorList>
    </citation>
    <scope>NUCLEOTIDE SEQUENCE [LARGE SCALE GENOMIC DNA]</scope>
    <source>
        <strain evidence="2">PI 553951</strain>
    </source>
</reference>
<protein>
    <submittedName>
        <fullName evidence="2">Uncharacterized protein</fullName>
    </submittedName>
</protein>
<dbReference type="AlphaFoldDB" id="A0AAW1WCK5"/>
<proteinExistence type="predicted"/>
<gene>
    <name evidence="2" type="ORF">M0R45_030110</name>
</gene>
<evidence type="ECO:0000313" key="2">
    <source>
        <dbReference type="EMBL" id="KAK9921606.1"/>
    </source>
</evidence>
<keyword evidence="3" id="KW-1185">Reference proteome</keyword>
<comment type="caution">
    <text evidence="2">The sequence shown here is derived from an EMBL/GenBank/DDBJ whole genome shotgun (WGS) entry which is preliminary data.</text>
</comment>
<organism evidence="2 3">
    <name type="scientific">Rubus argutus</name>
    <name type="common">Southern blackberry</name>
    <dbReference type="NCBI Taxonomy" id="59490"/>
    <lineage>
        <taxon>Eukaryota</taxon>
        <taxon>Viridiplantae</taxon>
        <taxon>Streptophyta</taxon>
        <taxon>Embryophyta</taxon>
        <taxon>Tracheophyta</taxon>
        <taxon>Spermatophyta</taxon>
        <taxon>Magnoliopsida</taxon>
        <taxon>eudicotyledons</taxon>
        <taxon>Gunneridae</taxon>
        <taxon>Pentapetalae</taxon>
        <taxon>rosids</taxon>
        <taxon>fabids</taxon>
        <taxon>Rosales</taxon>
        <taxon>Rosaceae</taxon>
        <taxon>Rosoideae</taxon>
        <taxon>Rosoideae incertae sedis</taxon>
        <taxon>Rubus</taxon>
    </lineage>
</organism>
<evidence type="ECO:0000313" key="3">
    <source>
        <dbReference type="Proteomes" id="UP001457282"/>
    </source>
</evidence>
<feature type="region of interest" description="Disordered" evidence="1">
    <location>
        <begin position="72"/>
        <end position="93"/>
    </location>
</feature>
<name>A0AAW1WCK5_RUBAR</name>
<dbReference type="EMBL" id="JBEDUW010000006">
    <property type="protein sequence ID" value="KAK9921606.1"/>
    <property type="molecule type" value="Genomic_DNA"/>
</dbReference>
<accession>A0AAW1WCK5</accession>